<comment type="caution">
    <text evidence="9">The sequence shown here is derived from an EMBL/GenBank/DDBJ whole genome shotgun (WGS) entry which is preliminary data.</text>
</comment>
<dbReference type="GO" id="GO:0005524">
    <property type="term" value="F:ATP binding"/>
    <property type="evidence" value="ECO:0007669"/>
    <property type="project" value="UniProtKB-UniRule"/>
</dbReference>
<keyword evidence="4 6" id="KW-0067">ATP-binding</keyword>
<gene>
    <name evidence="6" type="primary">ychF</name>
    <name evidence="9" type="ORF">UX20_C0007G0012</name>
</gene>
<dbReference type="STRING" id="1619050.UX20_C0007G0012"/>
<evidence type="ECO:0000256" key="4">
    <source>
        <dbReference type="ARBA" id="ARBA00022840"/>
    </source>
</evidence>
<keyword evidence="3 6" id="KW-0547">Nucleotide-binding</keyword>
<dbReference type="InterPro" id="IPR012675">
    <property type="entry name" value="Beta-grasp_dom_sf"/>
</dbReference>
<dbReference type="InterPro" id="IPR004396">
    <property type="entry name" value="ATPase_YchF/OLA1"/>
</dbReference>
<dbReference type="Proteomes" id="UP000034911">
    <property type="component" value="Unassembled WGS sequence"/>
</dbReference>
<dbReference type="SUPFAM" id="SSF81271">
    <property type="entry name" value="TGS-like"/>
    <property type="match status" value="1"/>
</dbReference>
<dbReference type="HAMAP" id="MF_00944">
    <property type="entry name" value="YchF_OLA1_ATPase"/>
    <property type="match status" value="1"/>
</dbReference>
<evidence type="ECO:0000256" key="3">
    <source>
        <dbReference type="ARBA" id="ARBA00022741"/>
    </source>
</evidence>
<dbReference type="InterPro" id="IPR013029">
    <property type="entry name" value="YchF_C"/>
</dbReference>
<dbReference type="InterPro" id="IPR031167">
    <property type="entry name" value="G_OBG"/>
</dbReference>
<dbReference type="InterPro" id="IPR023192">
    <property type="entry name" value="TGS-like_dom_sf"/>
</dbReference>
<dbReference type="Pfam" id="PF06071">
    <property type="entry name" value="YchF-GTPase_C"/>
    <property type="match status" value="1"/>
</dbReference>
<dbReference type="GO" id="GO:0005525">
    <property type="term" value="F:GTP binding"/>
    <property type="evidence" value="ECO:0007669"/>
    <property type="project" value="InterPro"/>
</dbReference>
<evidence type="ECO:0000256" key="2">
    <source>
        <dbReference type="ARBA" id="ARBA00022723"/>
    </source>
</evidence>
<dbReference type="PRINTS" id="PR00326">
    <property type="entry name" value="GTP1OBG"/>
</dbReference>
<reference evidence="9 10" key="1">
    <citation type="journal article" date="2015" name="Nature">
        <title>rRNA introns, odd ribosomes, and small enigmatic genomes across a large radiation of phyla.</title>
        <authorList>
            <person name="Brown C.T."/>
            <person name="Hug L.A."/>
            <person name="Thomas B.C."/>
            <person name="Sharon I."/>
            <person name="Castelle C.J."/>
            <person name="Singh A."/>
            <person name="Wilkins M.J."/>
            <person name="Williams K.H."/>
            <person name="Banfield J.F."/>
        </authorList>
    </citation>
    <scope>NUCLEOTIDE SEQUENCE [LARGE SCALE GENOMIC DNA]</scope>
</reference>
<evidence type="ECO:0000256" key="5">
    <source>
        <dbReference type="ARBA" id="ARBA00022842"/>
    </source>
</evidence>
<protein>
    <recommendedName>
        <fullName evidence="6">Ribosome-binding ATPase YchF</fullName>
    </recommendedName>
</protein>
<dbReference type="InterPro" id="IPR012676">
    <property type="entry name" value="TGS-like"/>
</dbReference>
<feature type="binding site" evidence="6">
    <location>
        <begin position="12"/>
        <end position="17"/>
    </location>
    <ligand>
        <name>ATP</name>
        <dbReference type="ChEBI" id="CHEBI:30616"/>
    </ligand>
</feature>
<dbReference type="GO" id="GO:0005737">
    <property type="term" value="C:cytoplasm"/>
    <property type="evidence" value="ECO:0007669"/>
    <property type="project" value="TreeGrafter"/>
</dbReference>
<dbReference type="EMBL" id="LCLH01000007">
    <property type="protein sequence ID" value="KKU14034.1"/>
    <property type="molecule type" value="Genomic_DNA"/>
</dbReference>
<name>A0A0G1N0K2_9BACT</name>
<dbReference type="Gene3D" id="3.10.20.30">
    <property type="match status" value="1"/>
</dbReference>
<dbReference type="CDD" id="cd01900">
    <property type="entry name" value="YchF"/>
    <property type="match status" value="1"/>
</dbReference>
<feature type="domain" description="OBG-type G" evidence="7">
    <location>
        <begin position="3"/>
        <end position="252"/>
    </location>
</feature>
<dbReference type="PANTHER" id="PTHR23305">
    <property type="entry name" value="OBG GTPASE FAMILY"/>
    <property type="match status" value="1"/>
</dbReference>
<evidence type="ECO:0000259" key="7">
    <source>
        <dbReference type="PROSITE" id="PS51710"/>
    </source>
</evidence>
<comment type="function">
    <text evidence="6">ATPase that binds to both the 70S ribosome and the 50S ribosomal subunit in a nucleotide-independent manner.</text>
</comment>
<dbReference type="PANTHER" id="PTHR23305:SF18">
    <property type="entry name" value="OBG-TYPE G DOMAIN-CONTAINING PROTEIN"/>
    <property type="match status" value="1"/>
</dbReference>
<evidence type="ECO:0000256" key="1">
    <source>
        <dbReference type="ARBA" id="ARBA00001946"/>
    </source>
</evidence>
<dbReference type="NCBIfam" id="TIGR00092">
    <property type="entry name" value="redox-regulated ATPase YchF"/>
    <property type="match status" value="1"/>
</dbReference>
<dbReference type="PIRSF" id="PIRSF006641">
    <property type="entry name" value="CHP00092"/>
    <property type="match status" value="1"/>
</dbReference>
<dbReference type="CDD" id="cd04867">
    <property type="entry name" value="TGS_YchF_OLA1"/>
    <property type="match status" value="1"/>
</dbReference>
<dbReference type="GO" id="GO:0016887">
    <property type="term" value="F:ATP hydrolysis activity"/>
    <property type="evidence" value="ECO:0007669"/>
    <property type="project" value="UniProtKB-UniRule"/>
</dbReference>
<keyword evidence="2" id="KW-0479">Metal-binding</keyword>
<evidence type="ECO:0000313" key="10">
    <source>
        <dbReference type="Proteomes" id="UP000034911"/>
    </source>
</evidence>
<sequence>MSLPIGIVGLPNVGKSTLFKALTRKPALIANYPFATIDPNVGVVEVPDARLGELARVSASARVIPTVIEFVDIAGLVRGASQGEGLGNKFLSHIREVAAIVQVVRVFSDHNITHVLNRVNPVEDMEIINIELALADLSTVEKRLENVRRQKKTGASKELEIAVTLFERLHDELKKGVAVRDLGLNQEEDLLIKDLQLLTGKPLLYVVNCDEENQNVPEEVVMAAGKNPVLAISAKLEAELADLLPEESSALLHELGWSQSGLDRLIVAGYALLNLITFLTSGPEESRAWTIKKGTRAPQAAGVIHTDFEHGFIRAEICNWKEFVELGGEAGVKEKGLWRLEGKEYVMKDGDVCYFRFSV</sequence>
<evidence type="ECO:0000256" key="6">
    <source>
        <dbReference type="HAMAP-Rule" id="MF_00944"/>
    </source>
</evidence>
<dbReference type="PROSITE" id="PS51880">
    <property type="entry name" value="TGS"/>
    <property type="match status" value="1"/>
</dbReference>
<keyword evidence="5" id="KW-0460">Magnesium</keyword>
<proteinExistence type="inferred from homology"/>
<evidence type="ECO:0000313" key="9">
    <source>
        <dbReference type="EMBL" id="KKU14034.1"/>
    </source>
</evidence>
<dbReference type="AlphaFoldDB" id="A0A0G1N0K2"/>
<comment type="similarity">
    <text evidence="6">Belongs to the TRAFAC class OBG-HflX-like GTPase superfamily. OBG GTPase family. YchF/OLA1 subfamily.</text>
</comment>
<dbReference type="Gene3D" id="1.10.150.300">
    <property type="entry name" value="TGS-like domain"/>
    <property type="match status" value="1"/>
</dbReference>
<feature type="domain" description="TGS" evidence="8">
    <location>
        <begin position="274"/>
        <end position="357"/>
    </location>
</feature>
<dbReference type="InterPro" id="IPR006073">
    <property type="entry name" value="GTP-bd"/>
</dbReference>
<dbReference type="FunFam" id="1.10.150.300:FF:000001">
    <property type="entry name" value="Ribosome-binding ATPase YchF"/>
    <property type="match status" value="1"/>
</dbReference>
<dbReference type="PATRIC" id="fig|1619050.3.peg.157"/>
<dbReference type="InterPro" id="IPR027417">
    <property type="entry name" value="P-loop_NTPase"/>
</dbReference>
<dbReference type="GO" id="GO:0046872">
    <property type="term" value="F:metal ion binding"/>
    <property type="evidence" value="ECO:0007669"/>
    <property type="project" value="UniProtKB-KW"/>
</dbReference>
<organism evidence="9 10">
    <name type="scientific">Candidatus Magasanikbacteria bacterium GW2011_GWC2_45_8</name>
    <dbReference type="NCBI Taxonomy" id="1619050"/>
    <lineage>
        <taxon>Bacteria</taxon>
        <taxon>Candidatus Magasanikiibacteriota</taxon>
    </lineage>
</organism>
<accession>A0A0G1N0K2</accession>
<dbReference type="Gene3D" id="3.40.50.300">
    <property type="entry name" value="P-loop containing nucleotide triphosphate hydrolases"/>
    <property type="match status" value="1"/>
</dbReference>
<dbReference type="SUPFAM" id="SSF52540">
    <property type="entry name" value="P-loop containing nucleoside triphosphate hydrolases"/>
    <property type="match status" value="1"/>
</dbReference>
<dbReference type="FunFam" id="3.10.20.30:FF:000001">
    <property type="entry name" value="Ribosome-binding ATPase YchF"/>
    <property type="match status" value="1"/>
</dbReference>
<evidence type="ECO:0000259" key="8">
    <source>
        <dbReference type="PROSITE" id="PS51880"/>
    </source>
</evidence>
<dbReference type="InterPro" id="IPR041706">
    <property type="entry name" value="YchF_N"/>
</dbReference>
<dbReference type="InterPro" id="IPR004095">
    <property type="entry name" value="TGS"/>
</dbReference>
<comment type="cofactor">
    <cofactor evidence="1">
        <name>Mg(2+)</name>
        <dbReference type="ChEBI" id="CHEBI:18420"/>
    </cofactor>
</comment>
<dbReference type="Pfam" id="PF01926">
    <property type="entry name" value="MMR_HSR1"/>
    <property type="match status" value="1"/>
</dbReference>
<dbReference type="PROSITE" id="PS51710">
    <property type="entry name" value="G_OBG"/>
    <property type="match status" value="1"/>
</dbReference>
<dbReference type="GO" id="GO:0043023">
    <property type="term" value="F:ribosomal large subunit binding"/>
    <property type="evidence" value="ECO:0007669"/>
    <property type="project" value="UniProtKB-UniRule"/>
</dbReference>